<name>A0AAV5UCA3_9BILA</name>
<gene>
    <name evidence="1" type="ORF">PENTCL1PPCAC_25873</name>
</gene>
<evidence type="ECO:0000313" key="2">
    <source>
        <dbReference type="Proteomes" id="UP001432027"/>
    </source>
</evidence>
<dbReference type="AlphaFoldDB" id="A0AAV5UCA3"/>
<evidence type="ECO:0000313" key="1">
    <source>
        <dbReference type="EMBL" id="GMT03699.1"/>
    </source>
</evidence>
<organism evidence="1 2">
    <name type="scientific">Pristionchus entomophagus</name>
    <dbReference type="NCBI Taxonomy" id="358040"/>
    <lineage>
        <taxon>Eukaryota</taxon>
        <taxon>Metazoa</taxon>
        <taxon>Ecdysozoa</taxon>
        <taxon>Nematoda</taxon>
        <taxon>Chromadorea</taxon>
        <taxon>Rhabditida</taxon>
        <taxon>Rhabditina</taxon>
        <taxon>Diplogasteromorpha</taxon>
        <taxon>Diplogasteroidea</taxon>
        <taxon>Neodiplogasteridae</taxon>
        <taxon>Pristionchus</taxon>
    </lineage>
</organism>
<feature type="non-terminal residue" evidence="1">
    <location>
        <position position="1"/>
    </location>
</feature>
<reference evidence="1" key="1">
    <citation type="submission" date="2023-10" db="EMBL/GenBank/DDBJ databases">
        <title>Genome assembly of Pristionchus species.</title>
        <authorList>
            <person name="Yoshida K."/>
            <person name="Sommer R.J."/>
        </authorList>
    </citation>
    <scope>NUCLEOTIDE SEQUENCE</scope>
    <source>
        <strain evidence="1">RS0144</strain>
    </source>
</reference>
<sequence length="437" mass="50414">LGLAHSESSSLPWGVDSNTKPIELSEQEKLLLKEPELKDSLKTVSERQLYDLNPQKLKQMWHAAMVRSLLKSKAKVLYSSLPTIEQIVYRQCENEKKIKLRCLVRLLDERDRVEAEMENLQQIKVYKPHAHSPSPAFSSFVSPSSPFYQLSPLLDLFTPKPGPSPPLEEPYHRPSISIKSFYSTNAVAELPHNLKGFRISSVFCDRIRYSPGNMKRKSVCILGGNTMATVQYSVYDDEKAPSVYKTEQFGRESQERLWMQVYPFPKKSRSKMRLYDQLRQRSMQHSPIRSQLRTLRMLRERRLRQKQWRLVEADHFRTKRSTYLTIDEAFEQFLRENRVGEDEDVSFLGTIPIDGREPAASSAIKPLKPLSLLTVNGARNSRDGADPLSNVITEALGTGSIQPVTFRPVNNVREFFFNMETYEKFRPTSSIPMKNQP</sequence>
<protein>
    <submittedName>
        <fullName evidence="1">Uncharacterized protein</fullName>
    </submittedName>
</protein>
<dbReference type="Proteomes" id="UP001432027">
    <property type="component" value="Unassembled WGS sequence"/>
</dbReference>
<accession>A0AAV5UCA3</accession>
<proteinExistence type="predicted"/>
<dbReference type="EMBL" id="BTSX01000006">
    <property type="protein sequence ID" value="GMT03699.1"/>
    <property type="molecule type" value="Genomic_DNA"/>
</dbReference>
<keyword evidence="2" id="KW-1185">Reference proteome</keyword>
<comment type="caution">
    <text evidence="1">The sequence shown here is derived from an EMBL/GenBank/DDBJ whole genome shotgun (WGS) entry which is preliminary data.</text>
</comment>